<comment type="subcellular location">
    <subcellularLocation>
        <location evidence="1">Nucleus</location>
    </subcellularLocation>
</comment>
<organism evidence="5 6">
    <name type="scientific">Sugiyamaella lignohabitans</name>
    <dbReference type="NCBI Taxonomy" id="796027"/>
    <lineage>
        <taxon>Eukaryota</taxon>
        <taxon>Fungi</taxon>
        <taxon>Dikarya</taxon>
        <taxon>Ascomycota</taxon>
        <taxon>Saccharomycotina</taxon>
        <taxon>Dipodascomycetes</taxon>
        <taxon>Dipodascales</taxon>
        <taxon>Trichomonascaceae</taxon>
        <taxon>Sugiyamaella</taxon>
    </lineage>
</organism>
<evidence type="ECO:0000313" key="6">
    <source>
        <dbReference type="Proteomes" id="UP000189580"/>
    </source>
</evidence>
<proteinExistence type="inferred from homology"/>
<dbReference type="GeneID" id="30035986"/>
<dbReference type="RefSeq" id="XP_018733591.1">
    <property type="nucleotide sequence ID" value="XM_018880952.1"/>
</dbReference>
<protein>
    <submittedName>
        <fullName evidence="5">Uncharacterized protein</fullName>
    </submittedName>
</protein>
<evidence type="ECO:0000256" key="3">
    <source>
        <dbReference type="ARBA" id="ARBA00023242"/>
    </source>
</evidence>
<dbReference type="AlphaFoldDB" id="A0A167C1U6"/>
<dbReference type="PANTHER" id="PTHR12940">
    <property type="entry name" value="ES-2 PROTEIN - RELATED"/>
    <property type="match status" value="1"/>
</dbReference>
<dbReference type="EMBL" id="CP014500">
    <property type="protein sequence ID" value="ANB11114.1"/>
    <property type="molecule type" value="Genomic_DNA"/>
</dbReference>
<keyword evidence="3" id="KW-0539">Nucleus</keyword>
<evidence type="ECO:0000313" key="5">
    <source>
        <dbReference type="EMBL" id="ANB11114.1"/>
    </source>
</evidence>
<reference evidence="5 6" key="1">
    <citation type="submission" date="2016-02" db="EMBL/GenBank/DDBJ databases">
        <title>Complete genome sequence and transcriptome regulation of the pentose utilising yeast Sugiyamaella lignohabitans.</title>
        <authorList>
            <person name="Bellasio M."/>
            <person name="Peymann A."/>
            <person name="Valli M."/>
            <person name="Sipitzky M."/>
            <person name="Graf A."/>
            <person name="Sauer M."/>
            <person name="Marx H."/>
            <person name="Mattanovich D."/>
        </authorList>
    </citation>
    <scope>NUCLEOTIDE SEQUENCE [LARGE SCALE GENOMIC DNA]</scope>
    <source>
        <strain evidence="5 6">CBS 10342</strain>
    </source>
</reference>
<evidence type="ECO:0000256" key="1">
    <source>
        <dbReference type="ARBA" id="ARBA00004123"/>
    </source>
</evidence>
<dbReference type="KEGG" id="slb:AWJ20_3912"/>
<dbReference type="InterPro" id="IPR019148">
    <property type="entry name" value="Nuclear_protein_DGCR14_ESS-2"/>
</dbReference>
<evidence type="ECO:0000256" key="4">
    <source>
        <dbReference type="SAM" id="MobiDB-lite"/>
    </source>
</evidence>
<gene>
    <name evidence="5" type="ORF">AWJ20_3912</name>
</gene>
<dbReference type="Pfam" id="PF09751">
    <property type="entry name" value="Es2"/>
    <property type="match status" value="1"/>
</dbReference>
<evidence type="ECO:0000256" key="2">
    <source>
        <dbReference type="ARBA" id="ARBA00009072"/>
    </source>
</evidence>
<feature type="compositionally biased region" description="Polar residues" evidence="4">
    <location>
        <begin position="310"/>
        <end position="338"/>
    </location>
</feature>
<accession>A0A167C1U6</accession>
<feature type="region of interest" description="Disordered" evidence="4">
    <location>
        <begin position="1"/>
        <end position="32"/>
    </location>
</feature>
<feature type="compositionally biased region" description="Basic and acidic residues" evidence="4">
    <location>
        <begin position="1"/>
        <end position="17"/>
    </location>
</feature>
<name>A0A167C1U6_9ASCO</name>
<feature type="region of interest" description="Disordered" evidence="4">
    <location>
        <begin position="297"/>
        <end position="365"/>
    </location>
</feature>
<dbReference type="Proteomes" id="UP000189580">
    <property type="component" value="Chromosome c"/>
</dbReference>
<feature type="compositionally biased region" description="Basic and acidic residues" evidence="4">
    <location>
        <begin position="297"/>
        <end position="308"/>
    </location>
</feature>
<comment type="similarity">
    <text evidence="2">Belongs to the ESS2 family.</text>
</comment>
<dbReference type="PANTHER" id="PTHR12940:SF0">
    <property type="entry name" value="SPLICING FACTOR ESS-2 HOMOLOG"/>
    <property type="match status" value="1"/>
</dbReference>
<keyword evidence="6" id="KW-1185">Reference proteome</keyword>
<dbReference type="OrthoDB" id="4084927at2759"/>
<sequence length="365" mass="41016">MNNGSERRLVKVERDGASSESHPASDSPAGELIEFKKWPQVESSEGGKMRLVVQQAESESITTNQTDGYRLKRPEKVIAEDEYSESLSNIISRDYFGGMPPDTSVTPSVSLDEYQAKYTSEDNDSFNSLLEAQIQEQREKFSWLWKSNKLDSGHVESTKRIMDKQQARFITDRAFTESERATENLGLTDRRPTRLRSNVAKDAKNALMFAPEVIGEKNNKRPAHEVKPKKISRENTRLDISHNAKSSHNLPAVHSAVDVITPPTVNSYGFVTENTYSYEPPAQSRRDNIHDRILKNEAEKKRQKKEESIFSFNSRSGRITKTPVSSRGASGSQVSGTPLSPAAARLMGRVKSTKMSGFDFTPKRK</sequence>
<dbReference type="GO" id="GO:0071013">
    <property type="term" value="C:catalytic step 2 spliceosome"/>
    <property type="evidence" value="ECO:0007669"/>
    <property type="project" value="TreeGrafter"/>
</dbReference>